<dbReference type="InterPro" id="IPR049945">
    <property type="entry name" value="AAA_22"/>
</dbReference>
<dbReference type="Proteomes" id="UP000317909">
    <property type="component" value="Chromosome"/>
</dbReference>
<dbReference type="OrthoDB" id="227226at2"/>
<dbReference type="InterPro" id="IPR052026">
    <property type="entry name" value="ExeA_AAA_ATPase_DNA-bind"/>
</dbReference>
<dbReference type="EMBL" id="CP036339">
    <property type="protein sequence ID" value="QDT72204.1"/>
    <property type="molecule type" value="Genomic_DNA"/>
</dbReference>
<feature type="compositionally biased region" description="Acidic residues" evidence="1">
    <location>
        <begin position="304"/>
        <end position="314"/>
    </location>
</feature>
<sequence length="522" mass="56346">MTQQTTNAERRPFLSAPSPKRYFAAAAIEEARLRIVRAIARNEGPAILVGGAGTGKSLLLAVLAEQFAPRVAVVTLAGAQLCTRRALLQMILCELGLPYRGMDEGELRLSIQQHLRGKEGPRRLVLFVDEADSLPVRLLEELRVLTNVAAEGMPLVSLVLAGGPILEERFAEPGLEKFSQRIAARCYLAPFGREETLQYVRSQVAAVGMKPERLFAADALEAIYAATGGVPRVVNQLGDQLWWMAEETGCRPLDATLVQQAWSDLQQLPAPWNHDGAERKDAAVGSSVIEFGELDGAAFGYESPADDEDADDEMPASIPIASGRSGRQVLEVDPLDVTLDAAEYLLDSFDHFAEFGALELRAADPPEPAPAEEPDQPAASNPFDEPFEEEEIVLDPYAAFESELLRSAPQVINRLDRAFASELHRCVKMATSKPSPTGRQSAAAKPAAVSAAASAGTALLEPPIRLHEIRQAEVENASAGKLVAGDLLIIEDDDATTAAVVQGRQFRRLFSNLESASKSHMA</sequence>
<dbReference type="PANTHER" id="PTHR35894">
    <property type="entry name" value="GENERAL SECRETION PATHWAY PROTEIN A-RELATED"/>
    <property type="match status" value="1"/>
</dbReference>
<dbReference type="InterPro" id="IPR003593">
    <property type="entry name" value="AAA+_ATPase"/>
</dbReference>
<dbReference type="PANTHER" id="PTHR35894:SF1">
    <property type="entry name" value="PHOSPHORIBULOKINASE _ URIDINE KINASE FAMILY"/>
    <property type="match status" value="1"/>
</dbReference>
<dbReference type="Gene3D" id="3.40.50.300">
    <property type="entry name" value="P-loop containing nucleotide triphosphate hydrolases"/>
    <property type="match status" value="1"/>
</dbReference>
<dbReference type="AlphaFoldDB" id="A0A517TV11"/>
<evidence type="ECO:0000313" key="3">
    <source>
        <dbReference type="EMBL" id="QDT72204.1"/>
    </source>
</evidence>
<dbReference type="KEGG" id="llh:I41_13740"/>
<evidence type="ECO:0000259" key="2">
    <source>
        <dbReference type="SMART" id="SM00382"/>
    </source>
</evidence>
<dbReference type="Pfam" id="PF13401">
    <property type="entry name" value="AAA_22"/>
    <property type="match status" value="1"/>
</dbReference>
<accession>A0A517TV11</accession>
<feature type="domain" description="AAA+ ATPase" evidence="2">
    <location>
        <begin position="42"/>
        <end position="195"/>
    </location>
</feature>
<reference evidence="3 4" key="1">
    <citation type="submission" date="2019-02" db="EMBL/GenBank/DDBJ databases">
        <title>Deep-cultivation of Planctomycetes and their phenomic and genomic characterization uncovers novel biology.</title>
        <authorList>
            <person name="Wiegand S."/>
            <person name="Jogler M."/>
            <person name="Boedeker C."/>
            <person name="Pinto D."/>
            <person name="Vollmers J."/>
            <person name="Rivas-Marin E."/>
            <person name="Kohn T."/>
            <person name="Peeters S.H."/>
            <person name="Heuer A."/>
            <person name="Rast P."/>
            <person name="Oberbeckmann S."/>
            <person name="Bunk B."/>
            <person name="Jeske O."/>
            <person name="Meyerdierks A."/>
            <person name="Storesund J.E."/>
            <person name="Kallscheuer N."/>
            <person name="Luecker S."/>
            <person name="Lage O.M."/>
            <person name="Pohl T."/>
            <person name="Merkel B.J."/>
            <person name="Hornburger P."/>
            <person name="Mueller R.-W."/>
            <person name="Bruemmer F."/>
            <person name="Labrenz M."/>
            <person name="Spormann A.M."/>
            <person name="Op den Camp H."/>
            <person name="Overmann J."/>
            <person name="Amann R."/>
            <person name="Jetten M.S.M."/>
            <person name="Mascher T."/>
            <person name="Medema M.H."/>
            <person name="Devos D.P."/>
            <person name="Kaster A.-K."/>
            <person name="Ovreas L."/>
            <person name="Rohde M."/>
            <person name="Galperin M.Y."/>
            <person name="Jogler C."/>
        </authorList>
    </citation>
    <scope>NUCLEOTIDE SEQUENCE [LARGE SCALE GENOMIC DNA]</scope>
    <source>
        <strain evidence="3 4">I41</strain>
    </source>
</reference>
<feature type="region of interest" description="Disordered" evidence="1">
    <location>
        <begin position="299"/>
        <end position="322"/>
    </location>
</feature>
<dbReference type="SUPFAM" id="SSF52540">
    <property type="entry name" value="P-loop containing nucleoside triphosphate hydrolases"/>
    <property type="match status" value="1"/>
</dbReference>
<proteinExistence type="predicted"/>
<evidence type="ECO:0000313" key="4">
    <source>
        <dbReference type="Proteomes" id="UP000317909"/>
    </source>
</evidence>
<dbReference type="CDD" id="cd00009">
    <property type="entry name" value="AAA"/>
    <property type="match status" value="1"/>
</dbReference>
<feature type="region of interest" description="Disordered" evidence="1">
    <location>
        <begin position="363"/>
        <end position="383"/>
    </location>
</feature>
<organism evidence="3 4">
    <name type="scientific">Lacipirellula limnantheis</name>
    <dbReference type="NCBI Taxonomy" id="2528024"/>
    <lineage>
        <taxon>Bacteria</taxon>
        <taxon>Pseudomonadati</taxon>
        <taxon>Planctomycetota</taxon>
        <taxon>Planctomycetia</taxon>
        <taxon>Pirellulales</taxon>
        <taxon>Lacipirellulaceae</taxon>
        <taxon>Lacipirellula</taxon>
    </lineage>
</organism>
<dbReference type="SMART" id="SM00382">
    <property type="entry name" value="AAA"/>
    <property type="match status" value="1"/>
</dbReference>
<keyword evidence="4" id="KW-1185">Reference proteome</keyword>
<dbReference type="GO" id="GO:0016887">
    <property type="term" value="F:ATP hydrolysis activity"/>
    <property type="evidence" value="ECO:0007669"/>
    <property type="project" value="InterPro"/>
</dbReference>
<gene>
    <name evidence="3" type="ORF">I41_13740</name>
</gene>
<protein>
    <recommendedName>
        <fullName evidence="2">AAA+ ATPase domain-containing protein</fullName>
    </recommendedName>
</protein>
<evidence type="ECO:0000256" key="1">
    <source>
        <dbReference type="SAM" id="MobiDB-lite"/>
    </source>
</evidence>
<dbReference type="RefSeq" id="WP_145431796.1">
    <property type="nucleotide sequence ID" value="NZ_CP036339.1"/>
</dbReference>
<dbReference type="InterPro" id="IPR027417">
    <property type="entry name" value="P-loop_NTPase"/>
</dbReference>
<name>A0A517TV11_9BACT</name>